<dbReference type="Proteomes" id="UP000830671">
    <property type="component" value="Chromosome 5"/>
</dbReference>
<evidence type="ECO:0000256" key="1">
    <source>
        <dbReference type="SAM" id="MobiDB-lite"/>
    </source>
</evidence>
<dbReference type="KEGG" id="clup:CLUP02_10784"/>
<evidence type="ECO:0000313" key="3">
    <source>
        <dbReference type="Proteomes" id="UP000830671"/>
    </source>
</evidence>
<accession>A0A9Q8SXC6</accession>
<proteinExistence type="predicted"/>
<name>A0A9Q8SXC6_9PEZI</name>
<organism evidence="2 3">
    <name type="scientific">Colletotrichum lupini</name>
    <dbReference type="NCBI Taxonomy" id="145971"/>
    <lineage>
        <taxon>Eukaryota</taxon>
        <taxon>Fungi</taxon>
        <taxon>Dikarya</taxon>
        <taxon>Ascomycota</taxon>
        <taxon>Pezizomycotina</taxon>
        <taxon>Sordariomycetes</taxon>
        <taxon>Hypocreomycetidae</taxon>
        <taxon>Glomerellales</taxon>
        <taxon>Glomerellaceae</taxon>
        <taxon>Colletotrichum</taxon>
        <taxon>Colletotrichum acutatum species complex</taxon>
    </lineage>
</organism>
<gene>
    <name evidence="2" type="ORF">CLUP02_10784</name>
</gene>
<dbReference type="GeneID" id="73344766"/>
<reference evidence="2" key="1">
    <citation type="journal article" date="2021" name="Mol. Plant Microbe Interact.">
        <title>Complete Genome Sequence of the Plant-Pathogenic Fungus Colletotrichum lupini.</title>
        <authorList>
            <person name="Baroncelli R."/>
            <person name="Pensec F."/>
            <person name="Da Lio D."/>
            <person name="Boufleur T."/>
            <person name="Vicente I."/>
            <person name="Sarrocco S."/>
            <person name="Picot A."/>
            <person name="Baraldi E."/>
            <person name="Sukno S."/>
            <person name="Thon M."/>
            <person name="Le Floch G."/>
        </authorList>
    </citation>
    <scope>NUCLEOTIDE SEQUENCE</scope>
    <source>
        <strain evidence="2">IMI 504893</strain>
    </source>
</reference>
<keyword evidence="3" id="KW-1185">Reference proteome</keyword>
<evidence type="ECO:0000313" key="2">
    <source>
        <dbReference type="EMBL" id="UQC85287.1"/>
    </source>
</evidence>
<dbReference type="RefSeq" id="XP_049146901.1">
    <property type="nucleotide sequence ID" value="XM_049289756.1"/>
</dbReference>
<feature type="compositionally biased region" description="Polar residues" evidence="1">
    <location>
        <begin position="1"/>
        <end position="12"/>
    </location>
</feature>
<protein>
    <submittedName>
        <fullName evidence="2">Uncharacterized protein</fullName>
    </submittedName>
</protein>
<feature type="region of interest" description="Disordered" evidence="1">
    <location>
        <begin position="1"/>
        <end position="35"/>
    </location>
</feature>
<feature type="compositionally biased region" description="Polar residues" evidence="1">
    <location>
        <begin position="938"/>
        <end position="955"/>
    </location>
</feature>
<dbReference type="EMBL" id="CP019477">
    <property type="protein sequence ID" value="UQC85287.1"/>
    <property type="molecule type" value="Genomic_DNA"/>
</dbReference>
<feature type="region of interest" description="Disordered" evidence="1">
    <location>
        <begin position="926"/>
        <end position="955"/>
    </location>
</feature>
<sequence length="1427" mass="158590">MRWEGSTLSDRGSYSGKYGDSGAWDSARTSTWTDSDEIPEHRGAYLPQGTLLRVPVRDTYRACLEPSTAKVSVTPPSASIHPHSNCTLFVRDAPAMENCKVHITRLITFFLKISVVGVDRAGGKSRVLCYTNSTIYIHFTQTCPPRLQVSLLRLARDFAAHLRYCMSNKLPEQEMTERIPWRDVSDSTWLYLKIVSVQGVTSSRFWNAFRLSVSSSSSVLKLLLPQNCLSSLDHPTSLPLEAWTVLMPRASGKSQRGDTETEGLSRLTVFNIVSVRTISLSFCRLLSCPSQLWAIRGTTATNTRIKKRAKHRLMASRPACFFQKSIIAMRLSKSDSQSNPPDYQSMTLSTLHVRAQATIIIITKNCELDFILPFQHHQFLVDVCFTIPQSNNTDVLQGHLVVLSHSATMVRSHAVVSLSLFLAASQHASTAAPFFGSHVPLTAADPTNAVVLMPLLFLASCKRENSREKIHAINNNHTWTTTAIRWLIWTVSVFKLAAIGKNLPGCIRFSREGMPWQSNDMSRRIYGIGRMIGRPNKHIERATTDDVMVPKLQVSSSAVHPKSEFIASQWTVVYPTAKVASMFDFINDEAEIAPGGFDSRLLRLLSLAWRHANECHESASPASSTWAALNTALHPLKQHCIPMALGQRVHSSSHRLYPTAPTSPSEVVAKLFLVQHYERPSTCSRLHVLDVNRITNTAQGNNGAFGSLSCLGSSRLMDRPLAHSIFILDQSNVRTTALSRLDPAAISVKNRLRISAPVMTRVLVLSEQPLKAFEPTDPYTFVRDPWFIFHEPNSDLAIKINLVSTSLFPLSGPNVSFCGADSTLQQFDDRVLTGIGAYPNNAGFLQNWKNWNKKAACTMRRGVHTLMVLHSIKRGHHGDVHGYSHCTATHCTLNDDEDQIVETSSGSHPSVGLMRTWPFPYPEQLPGPLASRPPNEAPLSTTHLDTGSPRYQGSSQRWQDNIEIDWVYRFATSRAPGSWILSDVNIAPLYLCADASALRSAGYNLVHDRAGALRCSSVVTFTRTGATFYTPHLGPSLQRRRILHIAYAANDHGTTRQILNGTAATDKKMNHNAMIQMLHCEWILTRGPGLEDLLTAPSTLPSYLAMSGSIILHRPSADNSANFQVPHHVNETETTASGLCRYHVRPQTVDDDETTSDLVSRHPSTRKQLHMPETSFLNNLSGDKVVAPRALKAPTLLRNNTVRTQQQASSFTGPSYTKQSKDLTLRQPAISLVRRRPMREVYTKALSTNFWLDQAWFLPQLISTTGRVVTLQQKEDTKLPSNHGPWAILCQFSLPPGSGDRQWSSLRRKSESSYHIGPATSLVDSMPDRGGRHAFACFKCGVETAFHPGNLTCYDTGKEADLIPVEGEASLYGTRVKTQLAKRGKPLDKTAIGRRFERLANPTTLSLVGRSLGLEMLTWRDYHTLKS</sequence>